<comment type="caution">
    <text evidence="2">The sequence shown here is derived from an EMBL/GenBank/DDBJ whole genome shotgun (WGS) entry which is preliminary data.</text>
</comment>
<evidence type="ECO:0000256" key="1">
    <source>
        <dbReference type="SAM" id="SignalP"/>
    </source>
</evidence>
<organism evidence="2 3">
    <name type="scientific">Triparma strigata</name>
    <dbReference type="NCBI Taxonomy" id="1606541"/>
    <lineage>
        <taxon>Eukaryota</taxon>
        <taxon>Sar</taxon>
        <taxon>Stramenopiles</taxon>
        <taxon>Ochrophyta</taxon>
        <taxon>Bolidophyceae</taxon>
        <taxon>Parmales</taxon>
        <taxon>Triparmaceae</taxon>
        <taxon>Triparma</taxon>
    </lineage>
</organism>
<feature type="signal peptide" evidence="1">
    <location>
        <begin position="1"/>
        <end position="20"/>
    </location>
</feature>
<protein>
    <submittedName>
        <fullName evidence="2">Uncharacterized protein</fullName>
    </submittedName>
</protein>
<dbReference type="Pfam" id="PF08795">
    <property type="entry name" value="DUF1796"/>
    <property type="match status" value="1"/>
</dbReference>
<keyword evidence="3" id="KW-1185">Reference proteome</keyword>
<feature type="chain" id="PRO_5040923855" evidence="1">
    <location>
        <begin position="21"/>
        <end position="428"/>
    </location>
</feature>
<name>A0A9W7EMP9_9STRA</name>
<evidence type="ECO:0000313" key="3">
    <source>
        <dbReference type="Proteomes" id="UP001165085"/>
    </source>
</evidence>
<dbReference type="OrthoDB" id="433668at2759"/>
<evidence type="ECO:0000313" key="2">
    <source>
        <dbReference type="EMBL" id="GMH84828.1"/>
    </source>
</evidence>
<proteinExistence type="predicted"/>
<keyword evidence="1" id="KW-0732">Signal</keyword>
<dbReference type="Proteomes" id="UP001165085">
    <property type="component" value="Unassembled WGS sequence"/>
</dbReference>
<dbReference type="InterPro" id="IPR014903">
    <property type="entry name" value="DUF1796"/>
</dbReference>
<dbReference type="AlphaFoldDB" id="A0A9W7EMP9"/>
<dbReference type="EMBL" id="BRXY01000297">
    <property type="protein sequence ID" value="GMH84828.1"/>
    <property type="molecule type" value="Genomic_DNA"/>
</dbReference>
<sequence>MKPLSLALLLLLQLLSLSVSQEGNSISIEVSVEGRIESLSFPVDPSAAQKRYAALMFAKEHGIREGAGCNGVEGAECVVKRLEAMIDRALNARKQFEGGVPNDEGRIGKQEWNYNFDNLELSSEFYGRVVPLGTWCGGAHAVKFMSLRNSSYPFDWLRTSMLGLVEDFRTDFLSLWEDMEGVEPRKFCHGSMESKIARGVCTFEHVHRGRKHVFVHDDPRAEREKFQRRIDRLKGLDGEQMFFFRIAATTEEIHEVVKLQSALAYFYNTEPSSINLLLILDRQQESGLWALSDSPGIHVGTAKNTEYTTEGMFVWNTAMGHEIVPSYIDLISPWLMKFSVTSISSASPSPVIETKSKTEILQMPWFKPNDFHLLMYGAPTFLQDRGSQHDDGHKCLVEEYTGCEEDARLMECLKCADEGRAEICSCLY</sequence>
<gene>
    <name evidence="2" type="ORF">TrST_g243</name>
</gene>
<accession>A0A9W7EMP9</accession>
<reference evidence="3" key="1">
    <citation type="journal article" date="2023" name="Commun. Biol.">
        <title>Genome analysis of Parmales, the sister group of diatoms, reveals the evolutionary specialization of diatoms from phago-mixotrophs to photoautotrophs.</title>
        <authorList>
            <person name="Ban H."/>
            <person name="Sato S."/>
            <person name="Yoshikawa S."/>
            <person name="Yamada K."/>
            <person name="Nakamura Y."/>
            <person name="Ichinomiya M."/>
            <person name="Sato N."/>
            <person name="Blanc-Mathieu R."/>
            <person name="Endo H."/>
            <person name="Kuwata A."/>
            <person name="Ogata H."/>
        </authorList>
    </citation>
    <scope>NUCLEOTIDE SEQUENCE [LARGE SCALE GENOMIC DNA]</scope>
    <source>
        <strain evidence="3">NIES 3701</strain>
    </source>
</reference>